<feature type="region of interest" description="Disordered" evidence="5">
    <location>
        <begin position="147"/>
        <end position="167"/>
    </location>
</feature>
<dbReference type="HOGENOM" id="CLU_805148_0_0_1"/>
<keyword evidence="3 4" id="KW-0862">Zinc</keyword>
<dbReference type="InterPro" id="IPR036855">
    <property type="entry name" value="Znf_CCCH_sf"/>
</dbReference>
<evidence type="ECO:0000313" key="7">
    <source>
        <dbReference type="EMBL" id="CCA19581.1"/>
    </source>
</evidence>
<keyword evidence="1 4" id="KW-0479">Metal-binding</keyword>
<organism evidence="7">
    <name type="scientific">Albugo laibachii Nc14</name>
    <dbReference type="NCBI Taxonomy" id="890382"/>
    <lineage>
        <taxon>Eukaryota</taxon>
        <taxon>Sar</taxon>
        <taxon>Stramenopiles</taxon>
        <taxon>Oomycota</taxon>
        <taxon>Peronosporomycetes</taxon>
        <taxon>Albuginales</taxon>
        <taxon>Albuginaceae</taxon>
        <taxon>Albugo</taxon>
    </lineage>
</organism>
<evidence type="ECO:0000259" key="6">
    <source>
        <dbReference type="PROSITE" id="PS50103"/>
    </source>
</evidence>
<feature type="compositionally biased region" description="Basic and acidic residues" evidence="5">
    <location>
        <begin position="257"/>
        <end position="268"/>
    </location>
</feature>
<evidence type="ECO:0000256" key="2">
    <source>
        <dbReference type="ARBA" id="ARBA00022771"/>
    </source>
</evidence>
<dbReference type="EMBL" id="FR824119">
    <property type="protein sequence ID" value="CCA19581.1"/>
    <property type="molecule type" value="Genomic_DNA"/>
</dbReference>
<dbReference type="AlphaFoldDB" id="F0WEE9"/>
<dbReference type="PROSITE" id="PS50103">
    <property type="entry name" value="ZF_C3H1"/>
    <property type="match status" value="1"/>
</dbReference>
<accession>F0WEE9</accession>
<feature type="domain" description="C3H1-type" evidence="6">
    <location>
        <begin position="104"/>
        <end position="132"/>
    </location>
</feature>
<dbReference type="GO" id="GO:0008270">
    <property type="term" value="F:zinc ion binding"/>
    <property type="evidence" value="ECO:0007669"/>
    <property type="project" value="UniProtKB-KW"/>
</dbReference>
<name>F0WEE9_9STRA</name>
<reference evidence="7" key="2">
    <citation type="submission" date="2011-02" db="EMBL/GenBank/DDBJ databases">
        <authorList>
            <person name="MacLean D."/>
        </authorList>
    </citation>
    <scope>NUCLEOTIDE SEQUENCE</scope>
</reference>
<evidence type="ECO:0000256" key="4">
    <source>
        <dbReference type="PROSITE-ProRule" id="PRU00723"/>
    </source>
</evidence>
<evidence type="ECO:0000256" key="3">
    <source>
        <dbReference type="ARBA" id="ARBA00022833"/>
    </source>
</evidence>
<proteinExistence type="predicted"/>
<evidence type="ECO:0000256" key="1">
    <source>
        <dbReference type="ARBA" id="ARBA00022723"/>
    </source>
</evidence>
<sequence length="345" mass="40015">MTQNGEVAIETMGPLENNLNMYYPHDKSEWNLYPSCAEPVDHAPLSCSGPDNLSYQYPAAYYAVSEQYPWTYAPPHNMSPQYSAYKYRRRRNSMHKPSDRIKERNGKSLCIRYITKGTCVYGSKCKFFHDKNATSTLNPFHENYEKRHRSMSAEGSSGSTRYVRRTDGKPKSQPLYYNMYRDIYHILYSQLIRIVYSDWDTFPSLENTVPASIEDRIPDAGAKLFFRDAVLKQQAKTDARDTSNQESDSPSSPYTNDKARKIDAETRNRRFRNQENQALGIHLEAPPYCHESFEQVPTVYTSQTEELSSGQFEYTSVYPTSLDSNDQTSRFRYLKHSHSIYLNAQ</sequence>
<feature type="compositionally biased region" description="Polar residues" evidence="5">
    <location>
        <begin position="244"/>
        <end position="255"/>
    </location>
</feature>
<keyword evidence="2 4" id="KW-0863">Zinc-finger</keyword>
<dbReference type="SUPFAM" id="SSF90229">
    <property type="entry name" value="CCCH zinc finger"/>
    <property type="match status" value="1"/>
</dbReference>
<feature type="region of interest" description="Disordered" evidence="5">
    <location>
        <begin position="235"/>
        <end position="269"/>
    </location>
</feature>
<evidence type="ECO:0000256" key="5">
    <source>
        <dbReference type="SAM" id="MobiDB-lite"/>
    </source>
</evidence>
<dbReference type="InterPro" id="IPR000571">
    <property type="entry name" value="Znf_CCCH"/>
</dbReference>
<dbReference type="Gene3D" id="4.10.1000.10">
    <property type="entry name" value="Zinc finger, CCCH-type"/>
    <property type="match status" value="1"/>
</dbReference>
<protein>
    <submittedName>
        <fullName evidence="7">AlNc14C74G5006 protein</fullName>
    </submittedName>
</protein>
<feature type="zinc finger region" description="C3H1-type" evidence="4">
    <location>
        <begin position="104"/>
        <end position="132"/>
    </location>
</feature>
<gene>
    <name evidence="7" type="primary">AlNc14C74G5006</name>
    <name evidence="7" type="ORF">ALNC14_057240</name>
</gene>
<reference evidence="7" key="1">
    <citation type="journal article" date="2011" name="PLoS Biol.">
        <title>Gene gain and loss during evolution of obligate parasitism in the white rust pathogen of Arabidopsis thaliana.</title>
        <authorList>
            <person name="Kemen E."/>
            <person name="Gardiner A."/>
            <person name="Schultz-Larsen T."/>
            <person name="Kemen A.C."/>
            <person name="Balmuth A.L."/>
            <person name="Robert-Seilaniantz A."/>
            <person name="Bailey K."/>
            <person name="Holub E."/>
            <person name="Studholme D.J."/>
            <person name="Maclean D."/>
            <person name="Jones J.D."/>
        </authorList>
    </citation>
    <scope>NUCLEOTIDE SEQUENCE</scope>
</reference>